<dbReference type="Gene3D" id="1.25.10.10">
    <property type="entry name" value="Leucine-rich Repeat Variant"/>
    <property type="match status" value="2"/>
</dbReference>
<dbReference type="PANTHER" id="PTHR12697:SF5">
    <property type="entry name" value="DEOXYHYPUSINE HYDROXYLASE"/>
    <property type="match status" value="1"/>
</dbReference>
<dbReference type="KEGG" id="pox:MB84_19925"/>
<dbReference type="InterPro" id="IPR004155">
    <property type="entry name" value="PBS_lyase_HEAT"/>
</dbReference>
<proteinExistence type="predicted"/>
<dbReference type="SMART" id="SM00567">
    <property type="entry name" value="EZ_HEAT"/>
    <property type="match status" value="9"/>
</dbReference>
<organism evidence="2 3">
    <name type="scientific">Pandoraea oxalativorans</name>
    <dbReference type="NCBI Taxonomy" id="573737"/>
    <lineage>
        <taxon>Bacteria</taxon>
        <taxon>Pseudomonadati</taxon>
        <taxon>Pseudomonadota</taxon>
        <taxon>Betaproteobacteria</taxon>
        <taxon>Burkholderiales</taxon>
        <taxon>Burkholderiaceae</taxon>
        <taxon>Pandoraea</taxon>
    </lineage>
</organism>
<evidence type="ECO:0000313" key="3">
    <source>
        <dbReference type="Proteomes" id="UP000035050"/>
    </source>
</evidence>
<evidence type="ECO:0000256" key="1">
    <source>
        <dbReference type="ARBA" id="ARBA00045876"/>
    </source>
</evidence>
<keyword evidence="2" id="KW-0456">Lyase</keyword>
<dbReference type="Pfam" id="PF13646">
    <property type="entry name" value="HEAT_2"/>
    <property type="match status" value="3"/>
</dbReference>
<dbReference type="PATRIC" id="fig|573737.6.peg.4967"/>
<sequence length="330" mass="34946">MTSSLASRDALDFDTADASNAGLRARLSHDDATVRRLAVLDAAELEDDAWLPLLVERLRHDPDAHVRRTAAERLAGWETDEVVAALCDALHDADEPTRAGAAESLSALKQADLGATLVQRLHAEPDPFARTALLRGLRELRLPQSAPPALDALHDASPAVRREAVSVLGWLRHAAALPVLAALVRTDPAPEVRKAAAGALGFAADDSVQNTLIAALQDEAWQVREEAAATLGKLRLTAARDALVFALDDDYWQVTLQAARALGRLKHPASIASVSALLTFPISNVRKEAALALGEIGDVEALPVLEAALADADPEVRKAARIAIAQIGAA</sequence>
<dbReference type="Proteomes" id="UP000035050">
    <property type="component" value="Chromosome"/>
</dbReference>
<accession>A0A0E3U8E6</accession>
<dbReference type="HOGENOM" id="CLU_070753_0_0_4"/>
<dbReference type="PANTHER" id="PTHR12697">
    <property type="entry name" value="PBS LYASE HEAT-LIKE PROTEIN"/>
    <property type="match status" value="1"/>
</dbReference>
<dbReference type="InterPro" id="IPR016024">
    <property type="entry name" value="ARM-type_fold"/>
</dbReference>
<dbReference type="InterPro" id="IPR011989">
    <property type="entry name" value="ARM-like"/>
</dbReference>
<name>A0A0E3U8E6_9BURK</name>
<gene>
    <name evidence="2" type="ORF">MB84_19925</name>
</gene>
<dbReference type="PROSITE" id="PS50077">
    <property type="entry name" value="HEAT_REPEAT"/>
    <property type="match status" value="1"/>
</dbReference>
<keyword evidence="3" id="KW-1185">Reference proteome</keyword>
<comment type="function">
    <text evidence="1">Catalyzes the hydroxylation of the N(6)-(4-aminobutyl)-L-lysine intermediate produced by deoxyhypusine synthase/DHPS on a critical lysine of the eukaryotic translation initiation factor 5A/eIF-5A. This is the second step of the post-translational modification of that lysine into an unusual amino acid residue named hypusine. Hypusination is unique to mature eIF-5A factor and is essential for its function.</text>
</comment>
<dbReference type="AlphaFoldDB" id="A0A0E3U8E6"/>
<dbReference type="SUPFAM" id="SSF48371">
    <property type="entry name" value="ARM repeat"/>
    <property type="match status" value="1"/>
</dbReference>
<protein>
    <submittedName>
        <fullName evidence="2">PBS lyase</fullName>
    </submittedName>
</protein>
<reference evidence="2" key="1">
    <citation type="submission" date="2016-06" db="EMBL/GenBank/DDBJ databases">
        <title>Pandoraea oxalativorans DSM 23570 Genome Sequencing.</title>
        <authorList>
            <person name="Ee R."/>
            <person name="Lim Y.-L."/>
            <person name="Yong D."/>
            <person name="Yin W.-F."/>
            <person name="Chan K.-G."/>
        </authorList>
    </citation>
    <scope>NUCLEOTIDE SEQUENCE</scope>
    <source>
        <strain evidence="2">DSM 23570</strain>
    </source>
</reference>
<evidence type="ECO:0000313" key="2">
    <source>
        <dbReference type="EMBL" id="AKC71248.1"/>
    </source>
</evidence>
<dbReference type="EMBL" id="CP011253">
    <property type="protein sequence ID" value="AKC71248.1"/>
    <property type="molecule type" value="Genomic_DNA"/>
</dbReference>
<dbReference type="GO" id="GO:0016491">
    <property type="term" value="F:oxidoreductase activity"/>
    <property type="evidence" value="ECO:0007669"/>
    <property type="project" value="TreeGrafter"/>
</dbReference>
<dbReference type="OrthoDB" id="3464935at2"/>
<dbReference type="RefSeq" id="WP_046292394.1">
    <property type="nucleotide sequence ID" value="NZ_CP011253.3"/>
</dbReference>
<dbReference type="GO" id="GO:0016829">
    <property type="term" value="F:lyase activity"/>
    <property type="evidence" value="ECO:0007669"/>
    <property type="project" value="UniProtKB-KW"/>
</dbReference>
<dbReference type="InterPro" id="IPR021133">
    <property type="entry name" value="HEAT_type_2"/>
</dbReference>